<evidence type="ECO:0000256" key="4">
    <source>
        <dbReference type="ARBA" id="ARBA00022989"/>
    </source>
</evidence>
<feature type="transmembrane region" description="Helical" evidence="6">
    <location>
        <begin position="327"/>
        <end position="349"/>
    </location>
</feature>
<dbReference type="SUPFAM" id="SSF103473">
    <property type="entry name" value="MFS general substrate transporter"/>
    <property type="match status" value="1"/>
</dbReference>
<feature type="transmembrane region" description="Helical" evidence="6">
    <location>
        <begin position="148"/>
        <end position="167"/>
    </location>
</feature>
<protein>
    <submittedName>
        <fullName evidence="7">MFS family permease</fullName>
    </submittedName>
</protein>
<reference evidence="7 8" key="1">
    <citation type="submission" date="2020-07" db="EMBL/GenBank/DDBJ databases">
        <title>Sequencing the genomes of 1000 actinobacteria strains.</title>
        <authorList>
            <person name="Klenk H.-P."/>
        </authorList>
    </citation>
    <scope>NUCLEOTIDE SEQUENCE [LARGE SCALE GENOMIC DNA]</scope>
    <source>
        <strain evidence="7 8">DSM 23987</strain>
    </source>
</reference>
<feature type="transmembrane region" description="Helical" evidence="6">
    <location>
        <begin position="121"/>
        <end position="142"/>
    </location>
</feature>
<dbReference type="GO" id="GO:0005886">
    <property type="term" value="C:plasma membrane"/>
    <property type="evidence" value="ECO:0007669"/>
    <property type="project" value="UniProtKB-SubCell"/>
</dbReference>
<comment type="caution">
    <text evidence="7">The sequence shown here is derived from an EMBL/GenBank/DDBJ whole genome shotgun (WGS) entry which is preliminary data.</text>
</comment>
<feature type="transmembrane region" description="Helical" evidence="6">
    <location>
        <begin position="25"/>
        <end position="43"/>
    </location>
</feature>
<keyword evidence="8" id="KW-1185">Reference proteome</keyword>
<sequence>MDAGTTVGMVLLCTASHLASPLRTAGLVGAALTIPHAFGFLSAPLLDRVGDPRRVVAAAAGLFAGLLMLTTAWLGKSPLPVVLVLALGAGAVGPMLTGGLSSLQEGRSADDRTRRLRAVDALTYGLAGAGAPVVVSALATAISPRGGLLALSCLGLVGGLLVLRLPVGRPPAPDASVTRLPPTEPAHPSADAARSGLFTVLRHAPLRRVALLTWVGALLVSAALLTGMRLGEDHASGYGGWVAVAFGLGGLAGGLALTIRPLRMQSDRGMVLFVAALAPPLVAVVLVERWFPAVLATYALLGLVVAPQTVLSLAARGEHAPDRARRSVFVTIAGTKVAFASAGTALAGLAEGWNAQATLTVLAAVALASSIPAGAAIRGSRRYFHRVMKNTLSDVMRTTFPGD</sequence>
<keyword evidence="2" id="KW-1003">Cell membrane</keyword>
<accession>A0A852WCV3</accession>
<evidence type="ECO:0000256" key="2">
    <source>
        <dbReference type="ARBA" id="ARBA00022475"/>
    </source>
</evidence>
<dbReference type="InterPro" id="IPR036259">
    <property type="entry name" value="MFS_trans_sf"/>
</dbReference>
<dbReference type="Proteomes" id="UP000573599">
    <property type="component" value="Unassembled WGS sequence"/>
</dbReference>
<evidence type="ECO:0000256" key="1">
    <source>
        <dbReference type="ARBA" id="ARBA00004651"/>
    </source>
</evidence>
<dbReference type="PANTHER" id="PTHR23513:SF11">
    <property type="entry name" value="STAPHYLOFERRIN A TRANSPORTER"/>
    <property type="match status" value="1"/>
</dbReference>
<dbReference type="AlphaFoldDB" id="A0A852WCV3"/>
<evidence type="ECO:0000256" key="3">
    <source>
        <dbReference type="ARBA" id="ARBA00022692"/>
    </source>
</evidence>
<evidence type="ECO:0000256" key="6">
    <source>
        <dbReference type="SAM" id="Phobius"/>
    </source>
</evidence>
<gene>
    <name evidence="7" type="ORF">BJ986_001594</name>
</gene>
<feature type="transmembrane region" description="Helical" evidence="6">
    <location>
        <begin position="81"/>
        <end position="100"/>
    </location>
</feature>
<keyword evidence="5 6" id="KW-0472">Membrane</keyword>
<evidence type="ECO:0000313" key="8">
    <source>
        <dbReference type="Proteomes" id="UP000573599"/>
    </source>
</evidence>
<evidence type="ECO:0000256" key="5">
    <source>
        <dbReference type="ARBA" id="ARBA00023136"/>
    </source>
</evidence>
<dbReference type="Gene3D" id="1.20.1250.20">
    <property type="entry name" value="MFS general substrate transporter like domains"/>
    <property type="match status" value="1"/>
</dbReference>
<dbReference type="PANTHER" id="PTHR23513">
    <property type="entry name" value="INTEGRAL MEMBRANE EFFLUX PROTEIN-RELATED"/>
    <property type="match status" value="1"/>
</dbReference>
<feature type="transmembrane region" description="Helical" evidence="6">
    <location>
        <begin position="238"/>
        <end position="257"/>
    </location>
</feature>
<feature type="transmembrane region" description="Helical" evidence="6">
    <location>
        <begin position="355"/>
        <end position="377"/>
    </location>
</feature>
<dbReference type="GO" id="GO:0022857">
    <property type="term" value="F:transmembrane transporter activity"/>
    <property type="evidence" value="ECO:0007669"/>
    <property type="project" value="InterPro"/>
</dbReference>
<keyword evidence="3 6" id="KW-0812">Transmembrane</keyword>
<comment type="subcellular location">
    <subcellularLocation>
        <location evidence="1">Cell membrane</location>
        <topology evidence="1">Multi-pass membrane protein</topology>
    </subcellularLocation>
</comment>
<dbReference type="EMBL" id="JACCAB010000001">
    <property type="protein sequence ID" value="NYG07107.1"/>
    <property type="molecule type" value="Genomic_DNA"/>
</dbReference>
<feature type="transmembrane region" description="Helical" evidence="6">
    <location>
        <begin position="55"/>
        <end position="75"/>
    </location>
</feature>
<name>A0A852WCV3_9MICO</name>
<feature type="transmembrane region" description="Helical" evidence="6">
    <location>
        <begin position="269"/>
        <end position="287"/>
    </location>
</feature>
<feature type="transmembrane region" description="Helical" evidence="6">
    <location>
        <begin position="209"/>
        <end position="226"/>
    </location>
</feature>
<proteinExistence type="predicted"/>
<dbReference type="InterPro" id="IPR011701">
    <property type="entry name" value="MFS"/>
</dbReference>
<organism evidence="7 8">
    <name type="scientific">Pedococcus badiiscoriae</name>
    <dbReference type="NCBI Taxonomy" id="642776"/>
    <lineage>
        <taxon>Bacteria</taxon>
        <taxon>Bacillati</taxon>
        <taxon>Actinomycetota</taxon>
        <taxon>Actinomycetes</taxon>
        <taxon>Micrococcales</taxon>
        <taxon>Intrasporangiaceae</taxon>
        <taxon>Pedococcus</taxon>
    </lineage>
</organism>
<dbReference type="Pfam" id="PF07690">
    <property type="entry name" value="MFS_1"/>
    <property type="match status" value="1"/>
</dbReference>
<keyword evidence="4 6" id="KW-1133">Transmembrane helix</keyword>
<evidence type="ECO:0000313" key="7">
    <source>
        <dbReference type="EMBL" id="NYG07107.1"/>
    </source>
</evidence>
<feature type="transmembrane region" description="Helical" evidence="6">
    <location>
        <begin position="293"/>
        <end position="315"/>
    </location>
</feature>